<evidence type="ECO:0000313" key="3">
    <source>
        <dbReference type="Proteomes" id="UP000499080"/>
    </source>
</evidence>
<evidence type="ECO:0000256" key="1">
    <source>
        <dbReference type="SAM" id="MobiDB-lite"/>
    </source>
</evidence>
<name>A0A4Y2CWL1_ARAVE</name>
<gene>
    <name evidence="2" type="ORF">AVEN_122127_1</name>
</gene>
<protein>
    <submittedName>
        <fullName evidence="2">Uncharacterized protein</fullName>
    </submittedName>
</protein>
<comment type="caution">
    <text evidence="2">The sequence shown here is derived from an EMBL/GenBank/DDBJ whole genome shotgun (WGS) entry which is preliminary data.</text>
</comment>
<proteinExistence type="predicted"/>
<dbReference type="Proteomes" id="UP000499080">
    <property type="component" value="Unassembled WGS sequence"/>
</dbReference>
<evidence type="ECO:0000313" key="2">
    <source>
        <dbReference type="EMBL" id="GBM08316.1"/>
    </source>
</evidence>
<keyword evidence="3" id="KW-1185">Reference proteome</keyword>
<feature type="region of interest" description="Disordered" evidence="1">
    <location>
        <begin position="75"/>
        <end position="94"/>
    </location>
</feature>
<organism evidence="2 3">
    <name type="scientific">Araneus ventricosus</name>
    <name type="common">Orbweaver spider</name>
    <name type="synonym">Epeira ventricosa</name>
    <dbReference type="NCBI Taxonomy" id="182803"/>
    <lineage>
        <taxon>Eukaryota</taxon>
        <taxon>Metazoa</taxon>
        <taxon>Ecdysozoa</taxon>
        <taxon>Arthropoda</taxon>
        <taxon>Chelicerata</taxon>
        <taxon>Arachnida</taxon>
        <taxon>Araneae</taxon>
        <taxon>Araneomorphae</taxon>
        <taxon>Entelegynae</taxon>
        <taxon>Araneoidea</taxon>
        <taxon>Araneidae</taxon>
        <taxon>Araneus</taxon>
    </lineage>
</organism>
<dbReference type="EMBL" id="BGPR01087728">
    <property type="protein sequence ID" value="GBM08316.1"/>
    <property type="molecule type" value="Genomic_DNA"/>
</dbReference>
<sequence length="107" mass="12263">MRFSLSTSVWKQRKIFETDCHLIASDDEVPGGPLSASAHTGGKAFGRWSDLAYSRSHSRWIFIWNRVSNLELARPEARPSPLGHAAPHRDEIQLKKDTVQQRIQDYF</sequence>
<dbReference type="AlphaFoldDB" id="A0A4Y2CWL1"/>
<reference evidence="2 3" key="1">
    <citation type="journal article" date="2019" name="Sci. Rep.">
        <title>Orb-weaving spider Araneus ventricosus genome elucidates the spidroin gene catalogue.</title>
        <authorList>
            <person name="Kono N."/>
            <person name="Nakamura H."/>
            <person name="Ohtoshi R."/>
            <person name="Moran D.A.P."/>
            <person name="Shinohara A."/>
            <person name="Yoshida Y."/>
            <person name="Fujiwara M."/>
            <person name="Mori M."/>
            <person name="Tomita M."/>
            <person name="Arakawa K."/>
        </authorList>
    </citation>
    <scope>NUCLEOTIDE SEQUENCE [LARGE SCALE GENOMIC DNA]</scope>
</reference>
<accession>A0A4Y2CWL1</accession>